<name>A0A6F8YCB4_9ACTN</name>
<protein>
    <recommendedName>
        <fullName evidence="5">DUF262 domain-containing protein</fullName>
    </recommendedName>
</protein>
<dbReference type="Proteomes" id="UP000503011">
    <property type="component" value="Chromosome"/>
</dbReference>
<reference evidence="3 4" key="1">
    <citation type="submission" date="2020-03" db="EMBL/GenBank/DDBJ databases">
        <title>Whole genome shotgun sequence of Phytohabitans suffuscus NBRC 105367.</title>
        <authorList>
            <person name="Komaki H."/>
            <person name="Tamura T."/>
        </authorList>
    </citation>
    <scope>NUCLEOTIDE SEQUENCE [LARGE SCALE GENOMIC DNA]</scope>
    <source>
        <strain evidence="3 4">NBRC 105367</strain>
    </source>
</reference>
<dbReference type="PANTHER" id="PTHR35149:SF2">
    <property type="entry name" value="DUF262 DOMAIN-CONTAINING PROTEIN"/>
    <property type="match status" value="1"/>
</dbReference>
<dbReference type="AlphaFoldDB" id="A0A6F8YCB4"/>
<feature type="domain" description="GmrSD restriction endonucleases N-terminal" evidence="1">
    <location>
        <begin position="41"/>
        <end position="261"/>
    </location>
</feature>
<dbReference type="PANTHER" id="PTHR35149">
    <property type="entry name" value="SLL5132 PROTEIN"/>
    <property type="match status" value="1"/>
</dbReference>
<dbReference type="InterPro" id="IPR004919">
    <property type="entry name" value="GmrSD_N"/>
</dbReference>
<feature type="domain" description="GmrSD restriction endonucleases C-terminal" evidence="2">
    <location>
        <begin position="463"/>
        <end position="583"/>
    </location>
</feature>
<dbReference type="InterPro" id="IPR011089">
    <property type="entry name" value="GmrSD_C"/>
</dbReference>
<accession>A0A6F8YCB4</accession>
<dbReference type="Pfam" id="PF07510">
    <property type="entry name" value="GmrSD_C"/>
    <property type="match status" value="1"/>
</dbReference>
<gene>
    <name evidence="3" type="ORF">Psuf_009860</name>
</gene>
<dbReference type="RefSeq" id="WP_232075788.1">
    <property type="nucleotide sequence ID" value="NZ_AP022871.1"/>
</dbReference>
<evidence type="ECO:0008006" key="5">
    <source>
        <dbReference type="Google" id="ProtNLM"/>
    </source>
</evidence>
<evidence type="ECO:0000313" key="4">
    <source>
        <dbReference type="Proteomes" id="UP000503011"/>
    </source>
</evidence>
<organism evidence="3 4">
    <name type="scientific">Phytohabitans suffuscus</name>
    <dbReference type="NCBI Taxonomy" id="624315"/>
    <lineage>
        <taxon>Bacteria</taxon>
        <taxon>Bacillati</taxon>
        <taxon>Actinomycetota</taxon>
        <taxon>Actinomycetes</taxon>
        <taxon>Micromonosporales</taxon>
        <taxon>Micromonosporaceae</taxon>
    </lineage>
</organism>
<evidence type="ECO:0000313" key="3">
    <source>
        <dbReference type="EMBL" id="BCB83673.1"/>
    </source>
</evidence>
<reference evidence="3 4" key="2">
    <citation type="submission" date="2020-03" db="EMBL/GenBank/DDBJ databases">
        <authorList>
            <person name="Ichikawa N."/>
            <person name="Kimura A."/>
            <person name="Kitahashi Y."/>
            <person name="Uohara A."/>
        </authorList>
    </citation>
    <scope>NUCLEOTIDE SEQUENCE [LARGE SCALE GENOMIC DNA]</scope>
    <source>
        <strain evidence="3 4">NBRC 105367</strain>
    </source>
</reference>
<keyword evidence="4" id="KW-1185">Reference proteome</keyword>
<evidence type="ECO:0000259" key="2">
    <source>
        <dbReference type="Pfam" id="PF07510"/>
    </source>
</evidence>
<dbReference type="KEGG" id="psuu:Psuf_009860"/>
<evidence type="ECO:0000259" key="1">
    <source>
        <dbReference type="Pfam" id="PF03235"/>
    </source>
</evidence>
<sequence>MAMPRTRARWLTQGLFGVDYPGLVDDNGAVQRLEASEVPLHKIFCSDYDFRIPHFQRPYAWDEDNAAQLLFDLRDALERGEDEPYFLGSLVLVKEPHNPKADVIDGQQRLTTLTILLAVLRDLAGDATLRKDLEERLIEPGSPLLGLDPKPRLTLRPRDADFFAAYVQQVSAIPELLALKPDALKTDAQRAIRTNAATLHHVLTGPDWSDERRLALAKMISTRTFLVVVVTQDLASAHRIFSVMNARGVDLSPADIFKSQVLGDLGSDLSDKYAERWEGAEDALGREAFAELFSYVRLIFSGQRADKELLKEFPEQVLDKHYLPGKATQFVDEVIVPYADAYGRIRSNSYECGDPDLRTQVNAWLRRLNRLDNADWRPVALWAMRHHGDDPATLVLLMRALERLAASLLIRGVYSTPRALRYAALVRELTGGAGLDAPSLQLTDSEKDETHAVLGGDLYLSAKVCKYVLLRLDEVLADDPGVTFNHQIITVEHVLPRNPAANSLWLQAFTDDERVLWTHKLANLVLLNRRKNSGAQNYDFDKKKTKYFLAPGGVATFALTVQVLSHAQWTPALLEQRQQHLLQSLQTEWNL</sequence>
<proteinExistence type="predicted"/>
<dbReference type="EMBL" id="AP022871">
    <property type="protein sequence ID" value="BCB83673.1"/>
    <property type="molecule type" value="Genomic_DNA"/>
</dbReference>
<dbReference type="Pfam" id="PF03235">
    <property type="entry name" value="GmrSD_N"/>
    <property type="match status" value="1"/>
</dbReference>